<proteinExistence type="predicted"/>
<sequence>MFCLRGAQLHLNPTWDGCGLDLALSPPQQQMPNTGMGHLSFLKYNCVIQTEYAFVLSFCLCPFLTPSVSSCHHLPPYIHDRHRISSATDPLSPSLLPAKTPLVGIIMEKSFPSINNSSSKRLSRNLPSSTPSLQPIEIGDARGKAEKAEVIRLPAPGRALPVPIVLCHRHAFSQRCNREKSASSAIASGVKVCLLRISAKPLSDTVTHRTTRRRGKGRTSVRSWVGMFHVDLFPPDGRDGSALGRDIPSVRSVRAAAVSSGLGRICRLR</sequence>
<comment type="caution">
    <text evidence="2">The sequence shown here is derived from an EMBL/GenBank/DDBJ whole genome shotgun (WGS) entry which is preliminary data.</text>
</comment>
<dbReference type="EMBL" id="JAUKTV010000003">
    <property type="protein sequence ID" value="KAK0742504.1"/>
    <property type="molecule type" value="Genomic_DNA"/>
</dbReference>
<accession>A0AA40ENC7</accession>
<feature type="compositionally biased region" description="Low complexity" evidence="1">
    <location>
        <begin position="115"/>
        <end position="129"/>
    </location>
</feature>
<keyword evidence="3" id="KW-1185">Reference proteome</keyword>
<evidence type="ECO:0000313" key="3">
    <source>
        <dbReference type="Proteomes" id="UP001172159"/>
    </source>
</evidence>
<gene>
    <name evidence="2" type="ORF">B0T21DRAFT_131870</name>
</gene>
<evidence type="ECO:0000313" key="2">
    <source>
        <dbReference type="EMBL" id="KAK0742504.1"/>
    </source>
</evidence>
<feature type="region of interest" description="Disordered" evidence="1">
    <location>
        <begin position="115"/>
        <end position="136"/>
    </location>
</feature>
<protein>
    <submittedName>
        <fullName evidence="2">Uncharacterized protein</fullName>
    </submittedName>
</protein>
<name>A0AA40ENC7_9PEZI</name>
<evidence type="ECO:0000256" key="1">
    <source>
        <dbReference type="SAM" id="MobiDB-lite"/>
    </source>
</evidence>
<organism evidence="2 3">
    <name type="scientific">Apiosordaria backusii</name>
    <dbReference type="NCBI Taxonomy" id="314023"/>
    <lineage>
        <taxon>Eukaryota</taxon>
        <taxon>Fungi</taxon>
        <taxon>Dikarya</taxon>
        <taxon>Ascomycota</taxon>
        <taxon>Pezizomycotina</taxon>
        <taxon>Sordariomycetes</taxon>
        <taxon>Sordariomycetidae</taxon>
        <taxon>Sordariales</taxon>
        <taxon>Lasiosphaeriaceae</taxon>
        <taxon>Apiosordaria</taxon>
    </lineage>
</organism>
<reference evidence="2" key="1">
    <citation type="submission" date="2023-06" db="EMBL/GenBank/DDBJ databases">
        <title>Genome-scale phylogeny and comparative genomics of the fungal order Sordariales.</title>
        <authorList>
            <consortium name="Lawrence Berkeley National Laboratory"/>
            <person name="Hensen N."/>
            <person name="Bonometti L."/>
            <person name="Westerberg I."/>
            <person name="Brannstrom I.O."/>
            <person name="Guillou S."/>
            <person name="Cros-Aarteil S."/>
            <person name="Calhoun S."/>
            <person name="Haridas S."/>
            <person name="Kuo A."/>
            <person name="Mondo S."/>
            <person name="Pangilinan J."/>
            <person name="Riley R."/>
            <person name="Labutti K."/>
            <person name="Andreopoulos B."/>
            <person name="Lipzen A."/>
            <person name="Chen C."/>
            <person name="Yanf M."/>
            <person name="Daum C."/>
            <person name="Ng V."/>
            <person name="Clum A."/>
            <person name="Steindorff A."/>
            <person name="Ohm R."/>
            <person name="Martin F."/>
            <person name="Silar P."/>
            <person name="Natvig D."/>
            <person name="Lalanne C."/>
            <person name="Gautier V."/>
            <person name="Ament-Velasquez S.L."/>
            <person name="Kruys A."/>
            <person name="Hutchinson M.I."/>
            <person name="Powell A.J."/>
            <person name="Barry K."/>
            <person name="Miller A.N."/>
            <person name="Grigoriev I.V."/>
            <person name="Debuchy R."/>
            <person name="Gladieux P."/>
            <person name="Thoren M.H."/>
            <person name="Johannesson H."/>
        </authorList>
    </citation>
    <scope>NUCLEOTIDE SEQUENCE</scope>
    <source>
        <strain evidence="2">CBS 540.89</strain>
    </source>
</reference>
<dbReference type="AlphaFoldDB" id="A0AA40ENC7"/>
<dbReference type="Proteomes" id="UP001172159">
    <property type="component" value="Unassembled WGS sequence"/>
</dbReference>